<dbReference type="AlphaFoldDB" id="A0A8S3UTS6"/>
<feature type="domain" description="Mutator-like transposase" evidence="2">
    <location>
        <begin position="3"/>
        <end position="111"/>
    </location>
</feature>
<sequence length="213" mass="24524">MHLIGDGDSSVYAQIMQNVPVWGKYVKKIECSNHVCKCVRSNLEKLVNENPEYKGKGKLTKQIRVRIVSSIRCAIRMRSLESDKRKAIKNLEHDITNCINHIYGDHSRCSDFCKANLKDKVQHKWSPQTWEETTSSVSGHYYTTLYSKRLQCLKNNTKTKGKKEIKSRRYKRKMKSAKESTAASSKKHYGPEAIQVEADISSEELDKRKTTVP</sequence>
<keyword evidence="4" id="KW-1185">Reference proteome</keyword>
<dbReference type="EMBL" id="CAJPWZ010002784">
    <property type="protein sequence ID" value="CAG2245733.1"/>
    <property type="molecule type" value="Genomic_DNA"/>
</dbReference>
<feature type="compositionally biased region" description="Basic and acidic residues" evidence="1">
    <location>
        <begin position="204"/>
        <end position="213"/>
    </location>
</feature>
<evidence type="ECO:0000313" key="3">
    <source>
        <dbReference type="EMBL" id="CAG2245733.1"/>
    </source>
</evidence>
<dbReference type="Pfam" id="PF20700">
    <property type="entry name" value="Mutator"/>
    <property type="match status" value="1"/>
</dbReference>
<accession>A0A8S3UTS6</accession>
<evidence type="ECO:0000259" key="2">
    <source>
        <dbReference type="Pfam" id="PF20700"/>
    </source>
</evidence>
<dbReference type="InterPro" id="IPR049012">
    <property type="entry name" value="Mutator_transp_dom"/>
</dbReference>
<gene>
    <name evidence="3" type="ORF">MEDL_57726</name>
</gene>
<organism evidence="3 4">
    <name type="scientific">Mytilus edulis</name>
    <name type="common">Blue mussel</name>
    <dbReference type="NCBI Taxonomy" id="6550"/>
    <lineage>
        <taxon>Eukaryota</taxon>
        <taxon>Metazoa</taxon>
        <taxon>Spiralia</taxon>
        <taxon>Lophotrochozoa</taxon>
        <taxon>Mollusca</taxon>
        <taxon>Bivalvia</taxon>
        <taxon>Autobranchia</taxon>
        <taxon>Pteriomorphia</taxon>
        <taxon>Mytilida</taxon>
        <taxon>Mytiloidea</taxon>
        <taxon>Mytilidae</taxon>
        <taxon>Mytilinae</taxon>
        <taxon>Mytilus</taxon>
    </lineage>
</organism>
<feature type="region of interest" description="Disordered" evidence="1">
    <location>
        <begin position="157"/>
        <end position="213"/>
    </location>
</feature>
<feature type="compositionally biased region" description="Basic residues" evidence="1">
    <location>
        <begin position="157"/>
        <end position="175"/>
    </location>
</feature>
<name>A0A8S3UTS6_MYTED</name>
<protein>
    <recommendedName>
        <fullName evidence="2">Mutator-like transposase domain-containing protein</fullName>
    </recommendedName>
</protein>
<proteinExistence type="predicted"/>
<reference evidence="3" key="1">
    <citation type="submission" date="2021-03" db="EMBL/GenBank/DDBJ databases">
        <authorList>
            <person name="Bekaert M."/>
        </authorList>
    </citation>
    <scope>NUCLEOTIDE SEQUENCE</scope>
</reference>
<comment type="caution">
    <text evidence="3">The sequence shown here is derived from an EMBL/GenBank/DDBJ whole genome shotgun (WGS) entry which is preliminary data.</text>
</comment>
<evidence type="ECO:0000256" key="1">
    <source>
        <dbReference type="SAM" id="MobiDB-lite"/>
    </source>
</evidence>
<evidence type="ECO:0000313" key="4">
    <source>
        <dbReference type="Proteomes" id="UP000683360"/>
    </source>
</evidence>
<dbReference type="Proteomes" id="UP000683360">
    <property type="component" value="Unassembled WGS sequence"/>
</dbReference>
<dbReference type="OrthoDB" id="6073242at2759"/>